<dbReference type="PANTHER" id="PTHR34704:SF1">
    <property type="entry name" value="ATPASE"/>
    <property type="match status" value="1"/>
</dbReference>
<keyword evidence="4" id="KW-1185">Reference proteome</keyword>
<dbReference type="EMBL" id="CP071446">
    <property type="protein sequence ID" value="QTA38599.1"/>
    <property type="molecule type" value="Genomic_DNA"/>
</dbReference>
<evidence type="ECO:0000313" key="3">
    <source>
        <dbReference type="EMBL" id="QTA38599.1"/>
    </source>
</evidence>
<dbReference type="InterPro" id="IPR027417">
    <property type="entry name" value="P-loop_NTPase"/>
</dbReference>
<feature type="domain" description="ATPase" evidence="1">
    <location>
        <begin position="7"/>
        <end position="203"/>
    </location>
</feature>
<evidence type="ECO:0000259" key="2">
    <source>
        <dbReference type="Pfam" id="PF03008"/>
    </source>
</evidence>
<dbReference type="InterPro" id="IPR004256">
    <property type="entry name" value="DUF234"/>
</dbReference>
<proteinExistence type="predicted"/>
<reference evidence="3 4" key="1">
    <citation type="submission" date="2021-03" db="EMBL/GenBank/DDBJ databases">
        <title>Thermosipho ferrireducens sp.nov., an anaerobic thermophilic iron-reducing bacterium isolated from a deep-sea hydrothermal sulfide deposits.</title>
        <authorList>
            <person name="Zeng X."/>
            <person name="Chen Y."/>
            <person name="Shao Z."/>
        </authorList>
    </citation>
    <scope>NUCLEOTIDE SEQUENCE [LARGE SCALE GENOMIC DNA]</scope>
    <source>
        <strain evidence="3 4">JL129W03</strain>
    </source>
</reference>
<name>A0ABX7S7P2_9BACT</name>
<dbReference type="InterPro" id="IPR011579">
    <property type="entry name" value="ATPase_dom"/>
</dbReference>
<dbReference type="RefSeq" id="WP_207567316.1">
    <property type="nucleotide sequence ID" value="NZ_CP071446.1"/>
</dbReference>
<evidence type="ECO:0000313" key="4">
    <source>
        <dbReference type="Proteomes" id="UP000671862"/>
    </source>
</evidence>
<feature type="domain" description="DUF234" evidence="2">
    <location>
        <begin position="315"/>
        <end position="401"/>
    </location>
</feature>
<accession>A0ABX7S7P2</accession>
<dbReference type="SUPFAM" id="SSF52980">
    <property type="entry name" value="Restriction endonuclease-like"/>
    <property type="match status" value="1"/>
</dbReference>
<keyword evidence="3" id="KW-0547">Nucleotide-binding</keyword>
<organism evidence="3 4">
    <name type="scientific">Thermosipho ferrireducens</name>
    <dbReference type="NCBI Taxonomy" id="2571116"/>
    <lineage>
        <taxon>Bacteria</taxon>
        <taxon>Thermotogati</taxon>
        <taxon>Thermotogota</taxon>
        <taxon>Thermotogae</taxon>
        <taxon>Thermotogales</taxon>
        <taxon>Fervidobacteriaceae</taxon>
        <taxon>Thermosipho</taxon>
    </lineage>
</organism>
<dbReference type="GO" id="GO:0005524">
    <property type="term" value="F:ATP binding"/>
    <property type="evidence" value="ECO:0007669"/>
    <property type="project" value="UniProtKB-KW"/>
</dbReference>
<evidence type="ECO:0000259" key="1">
    <source>
        <dbReference type="Pfam" id="PF01637"/>
    </source>
</evidence>
<dbReference type="SUPFAM" id="SSF52540">
    <property type="entry name" value="P-loop containing nucleoside triphosphate hydrolases"/>
    <property type="match status" value="1"/>
</dbReference>
<dbReference type="Pfam" id="PF01637">
    <property type="entry name" value="ATPase_2"/>
    <property type="match status" value="1"/>
</dbReference>
<dbReference type="InterPro" id="IPR011335">
    <property type="entry name" value="Restrct_endonuc-II-like"/>
</dbReference>
<protein>
    <submittedName>
        <fullName evidence="3">ATP-binding protein</fullName>
    </submittedName>
</protein>
<sequence>MGGGIIFVNRFEEKELLNKILNSHKKEVFILYGRRRVGKSALLKEVSKNKKTLFYTARKISKAEQLNNFSRSVGDFFNLGNIKFENWEDAFRILFNFSRKESIVIILDEFQYLAEKNDEIISVLQVLIDEFDDSKFKLILCGSSISFMEGILSYKNPLYGRKTGNLKLNPIPFEHLKLFIPEYDFHQLIETYSIIGGIPYYLTLWDGNINLYANIENLFLKIGAPLKEEPYFILYQELREPAVYQSILEALASGKNKLNEITSFIGENDSRKLQPYLKSLITLKLVKRITPALLKNPHRTKNFLYVIEDQMFRFWYRYIFPYKESIDLNEYKGVLKLIEKDLSQYVSFEFEKQSINYLKKRFELLEAGNYWKRDVEIDMLGRDKKGKLYAAEIKWRNKKMNVKDFYNLKSKIEKLQLDVDYFILVSKRGFEKSLFEIDEKIHFIEFSKEKGWQELASVGEVGES</sequence>
<dbReference type="Pfam" id="PF03008">
    <property type="entry name" value="DUF234"/>
    <property type="match status" value="1"/>
</dbReference>
<dbReference type="PANTHER" id="PTHR34704">
    <property type="entry name" value="ATPASE"/>
    <property type="match status" value="1"/>
</dbReference>
<keyword evidence="3" id="KW-0067">ATP-binding</keyword>
<dbReference type="Proteomes" id="UP000671862">
    <property type="component" value="Chromosome"/>
</dbReference>
<gene>
    <name evidence="3" type="ORF">JYK00_03555</name>
</gene>
<dbReference type="Gene3D" id="3.40.50.300">
    <property type="entry name" value="P-loop containing nucleotide triphosphate hydrolases"/>
    <property type="match status" value="1"/>
</dbReference>